<protein>
    <recommendedName>
        <fullName evidence="6">BED-type domain-containing protein</fullName>
    </recommendedName>
</protein>
<organism evidence="7 8">
    <name type="scientific">Cajanus cajan</name>
    <name type="common">Pigeon pea</name>
    <name type="synonym">Cajanus indicus</name>
    <dbReference type="NCBI Taxonomy" id="3821"/>
    <lineage>
        <taxon>Eukaryota</taxon>
        <taxon>Viridiplantae</taxon>
        <taxon>Streptophyta</taxon>
        <taxon>Embryophyta</taxon>
        <taxon>Tracheophyta</taxon>
        <taxon>Spermatophyta</taxon>
        <taxon>Magnoliopsida</taxon>
        <taxon>eudicotyledons</taxon>
        <taxon>Gunneridae</taxon>
        <taxon>Pentapetalae</taxon>
        <taxon>rosids</taxon>
        <taxon>fabids</taxon>
        <taxon>Fabales</taxon>
        <taxon>Fabaceae</taxon>
        <taxon>Papilionoideae</taxon>
        <taxon>50 kb inversion clade</taxon>
        <taxon>NPAAA clade</taxon>
        <taxon>indigoferoid/millettioid clade</taxon>
        <taxon>Phaseoleae</taxon>
        <taxon>Cajanus</taxon>
    </lineage>
</organism>
<dbReference type="GO" id="GO:0003677">
    <property type="term" value="F:DNA binding"/>
    <property type="evidence" value="ECO:0007669"/>
    <property type="project" value="InterPro"/>
</dbReference>
<dbReference type="AlphaFoldDB" id="A0A151RTX9"/>
<name>A0A151RTX9_CAJCA</name>
<evidence type="ECO:0000256" key="1">
    <source>
        <dbReference type="ARBA" id="ARBA00022723"/>
    </source>
</evidence>
<dbReference type="PROSITE" id="PS50808">
    <property type="entry name" value="ZF_BED"/>
    <property type="match status" value="1"/>
</dbReference>
<dbReference type="Gramene" id="C.cajan_31315.t">
    <property type="protein sequence ID" value="C.cajan_31315.t"/>
    <property type="gene ID" value="C.cajan_31315"/>
</dbReference>
<dbReference type="PANTHER" id="PTHR46951">
    <property type="entry name" value="BED-TYPE DOMAIN-CONTAINING PROTEIN"/>
    <property type="match status" value="1"/>
</dbReference>
<sequence length="396" mass="44919">MSSNSIPNQSQTSLNSVKRTNIGWKHCHPTKENDTNEIVCNYCKNIMKGGITRAKQHLTGKKGSVAPCQSVPQEVKDELWAIEKNKKMKESESCQRVMEDVTLGSEDYTLEGDLRELEVETLGANERKKVAMKKGLIDLFCKHPETTIAKNKEKLKQIGIRESCDKEATTWVHQYIARFWYQVGLSFNMIKLGSFHDMVSGIGSFGPHLRPPSYHEIKVPLLQNQMEYTEKLMKSKKEYWASFGCFIMSDAWTDKKQRCIINFFVNSFVGIMFVFGGNDSLTWNQVYDVSGVGEPLMYTRHNKRKQPPSGEGASSQKVSKKGKGVSSSTRKGKGKVAKVVEGDSEDISEELEEELPNINFDNSEGEEVEGYAPLAFNEKNDYIEEEEENDDEEEDD</sequence>
<feature type="compositionally biased region" description="Acidic residues" evidence="5">
    <location>
        <begin position="383"/>
        <end position="396"/>
    </location>
</feature>
<dbReference type="InterPro" id="IPR003656">
    <property type="entry name" value="Znf_BED"/>
</dbReference>
<evidence type="ECO:0000256" key="3">
    <source>
        <dbReference type="ARBA" id="ARBA00022833"/>
    </source>
</evidence>
<dbReference type="STRING" id="3821.A0A151RTX9"/>
<evidence type="ECO:0000256" key="4">
    <source>
        <dbReference type="PROSITE-ProRule" id="PRU00027"/>
    </source>
</evidence>
<feature type="compositionally biased region" description="Acidic residues" evidence="5">
    <location>
        <begin position="342"/>
        <end position="355"/>
    </location>
</feature>
<evidence type="ECO:0000256" key="5">
    <source>
        <dbReference type="SAM" id="MobiDB-lite"/>
    </source>
</evidence>
<gene>
    <name evidence="7" type="ORF">KK1_032478</name>
</gene>
<evidence type="ECO:0000313" key="8">
    <source>
        <dbReference type="Proteomes" id="UP000075243"/>
    </source>
</evidence>
<dbReference type="GO" id="GO:0008270">
    <property type="term" value="F:zinc ion binding"/>
    <property type="evidence" value="ECO:0007669"/>
    <property type="project" value="UniProtKB-KW"/>
</dbReference>
<keyword evidence="1" id="KW-0479">Metal-binding</keyword>
<dbReference type="EMBL" id="KQ483573">
    <property type="protein sequence ID" value="KYP45981.1"/>
    <property type="molecule type" value="Genomic_DNA"/>
</dbReference>
<dbReference type="Pfam" id="PF04937">
    <property type="entry name" value="DUF659"/>
    <property type="match status" value="1"/>
</dbReference>
<evidence type="ECO:0000259" key="6">
    <source>
        <dbReference type="PROSITE" id="PS50808"/>
    </source>
</evidence>
<evidence type="ECO:0000313" key="7">
    <source>
        <dbReference type="EMBL" id="KYP45981.1"/>
    </source>
</evidence>
<feature type="domain" description="BED-type" evidence="6">
    <location>
        <begin position="18"/>
        <end position="75"/>
    </location>
</feature>
<dbReference type="Pfam" id="PF02892">
    <property type="entry name" value="zf-BED"/>
    <property type="match status" value="1"/>
</dbReference>
<keyword evidence="3" id="KW-0862">Zinc</keyword>
<feature type="region of interest" description="Disordered" evidence="5">
    <location>
        <begin position="299"/>
        <end position="396"/>
    </location>
</feature>
<keyword evidence="2 4" id="KW-0863">Zinc-finger</keyword>
<proteinExistence type="predicted"/>
<dbReference type="Proteomes" id="UP000075243">
    <property type="component" value="Unassembled WGS sequence"/>
</dbReference>
<evidence type="ECO:0000256" key="2">
    <source>
        <dbReference type="ARBA" id="ARBA00022771"/>
    </source>
</evidence>
<accession>A0A151RTX9</accession>
<dbReference type="InterPro" id="IPR007021">
    <property type="entry name" value="DUF659"/>
</dbReference>
<dbReference type="PANTHER" id="PTHR46951:SF2">
    <property type="entry name" value="BED-TYPE DOMAIN-CONTAINING PROTEIN"/>
    <property type="match status" value="1"/>
</dbReference>
<reference evidence="7" key="1">
    <citation type="journal article" date="2012" name="Nat. Biotechnol.">
        <title>Draft genome sequence of pigeonpea (Cajanus cajan), an orphan legume crop of resource-poor farmers.</title>
        <authorList>
            <person name="Varshney R.K."/>
            <person name="Chen W."/>
            <person name="Li Y."/>
            <person name="Bharti A.K."/>
            <person name="Saxena R.K."/>
            <person name="Schlueter J.A."/>
            <person name="Donoghue M.T."/>
            <person name="Azam S."/>
            <person name="Fan G."/>
            <person name="Whaley A.M."/>
            <person name="Farmer A.D."/>
            <person name="Sheridan J."/>
            <person name="Iwata A."/>
            <person name="Tuteja R."/>
            <person name="Penmetsa R.V."/>
            <person name="Wu W."/>
            <person name="Upadhyaya H.D."/>
            <person name="Yang S.P."/>
            <person name="Shah T."/>
            <person name="Saxena K.B."/>
            <person name="Michael T."/>
            <person name="McCombie W.R."/>
            <person name="Yang B."/>
            <person name="Zhang G."/>
            <person name="Yang H."/>
            <person name="Wang J."/>
            <person name="Spillane C."/>
            <person name="Cook D.R."/>
            <person name="May G.D."/>
            <person name="Xu X."/>
            <person name="Jackson S.A."/>
        </authorList>
    </citation>
    <scope>NUCLEOTIDE SEQUENCE [LARGE SCALE GENOMIC DNA]</scope>
</reference>
<keyword evidence="8" id="KW-1185">Reference proteome</keyword>